<dbReference type="InterPro" id="IPR036426">
    <property type="entry name" value="Bulb-type_lectin_dom_sf"/>
</dbReference>
<dbReference type="PROSITE" id="PS50927">
    <property type="entry name" value="BULB_LECTIN"/>
    <property type="match status" value="1"/>
</dbReference>
<dbReference type="GO" id="GO:0051707">
    <property type="term" value="P:response to other organism"/>
    <property type="evidence" value="ECO:0007669"/>
    <property type="project" value="UniProtKB-ARBA"/>
</dbReference>
<dbReference type="Gene3D" id="2.90.10.10">
    <property type="entry name" value="Bulb-type lectin domain"/>
    <property type="match status" value="1"/>
</dbReference>
<dbReference type="OrthoDB" id="418274at2759"/>
<accession>A0A9E7HJD1</accession>
<dbReference type="EMBL" id="CP097510">
    <property type="protein sequence ID" value="URE30723.1"/>
    <property type="molecule type" value="Genomic_DNA"/>
</dbReference>
<dbReference type="SMART" id="SM00108">
    <property type="entry name" value="B_lectin"/>
    <property type="match status" value="1"/>
</dbReference>
<dbReference type="AlphaFoldDB" id="A0A9E7HJD1"/>
<name>A0A9E7HJD1_9LILI</name>
<proteinExistence type="predicted"/>
<keyword evidence="4" id="KW-1185">Reference proteome</keyword>
<evidence type="ECO:0000256" key="1">
    <source>
        <dbReference type="SAM" id="SignalP"/>
    </source>
</evidence>
<dbReference type="InterPro" id="IPR001480">
    <property type="entry name" value="Bulb-type_lectin_dom"/>
</dbReference>
<evidence type="ECO:0000313" key="3">
    <source>
        <dbReference type="EMBL" id="URE30723.1"/>
    </source>
</evidence>
<feature type="chain" id="PRO_5038387283" description="Bulb-type lectin domain-containing protein" evidence="1">
    <location>
        <begin position="24"/>
        <end position="161"/>
    </location>
</feature>
<dbReference type="CDD" id="cd00028">
    <property type="entry name" value="B_lectin"/>
    <property type="match status" value="1"/>
</dbReference>
<feature type="domain" description="Bulb-type lectin" evidence="2">
    <location>
        <begin position="18"/>
        <end position="133"/>
    </location>
</feature>
<dbReference type="SUPFAM" id="SSF51110">
    <property type="entry name" value="alpha-D-mannose-specific plant lectins"/>
    <property type="match status" value="1"/>
</dbReference>
<dbReference type="Proteomes" id="UP001055439">
    <property type="component" value="Chromosome 8"/>
</dbReference>
<evidence type="ECO:0000313" key="4">
    <source>
        <dbReference type="Proteomes" id="UP001055439"/>
    </source>
</evidence>
<keyword evidence="1" id="KW-0732">Signal</keyword>
<protein>
    <recommendedName>
        <fullName evidence="2">Bulb-type lectin domain-containing protein</fullName>
    </recommendedName>
</protein>
<reference evidence="3" key="1">
    <citation type="submission" date="2022-05" db="EMBL/GenBank/DDBJ databases">
        <title>The Musa troglodytarum L. genome provides insights into the mechanism of non-climacteric behaviour and enrichment of carotenoids.</title>
        <authorList>
            <person name="Wang J."/>
        </authorList>
    </citation>
    <scope>NUCLEOTIDE SEQUENCE</scope>
    <source>
        <tissue evidence="3">Leaf</tissue>
    </source>
</reference>
<sequence length="161" mass="17617">MYATTFLILLPAHTVLFPPPCMASMSLYSGERLVDGGWLRCGRLLLQMRTDCNPVLHDAGRTLWASDTAGSGISCYLCMQHDSNLVMYTSDGHDVVWQSYTRREQGNYALVLQRDRNLVICGPVLWATSTIVLAAAGVVVTQKSTSAVGKPKNKSISIHGE</sequence>
<evidence type="ECO:0000259" key="2">
    <source>
        <dbReference type="PROSITE" id="PS50927"/>
    </source>
</evidence>
<organism evidence="3 4">
    <name type="scientific">Musa troglodytarum</name>
    <name type="common">fe'i banana</name>
    <dbReference type="NCBI Taxonomy" id="320322"/>
    <lineage>
        <taxon>Eukaryota</taxon>
        <taxon>Viridiplantae</taxon>
        <taxon>Streptophyta</taxon>
        <taxon>Embryophyta</taxon>
        <taxon>Tracheophyta</taxon>
        <taxon>Spermatophyta</taxon>
        <taxon>Magnoliopsida</taxon>
        <taxon>Liliopsida</taxon>
        <taxon>Zingiberales</taxon>
        <taxon>Musaceae</taxon>
        <taxon>Musa</taxon>
    </lineage>
</organism>
<gene>
    <name evidence="3" type="ORF">MUK42_16873</name>
</gene>
<feature type="signal peptide" evidence="1">
    <location>
        <begin position="1"/>
        <end position="23"/>
    </location>
</feature>